<keyword evidence="2" id="KW-1185">Reference proteome</keyword>
<organism evidence="2 3">
    <name type="scientific">Acrobeloides nanus</name>
    <dbReference type="NCBI Taxonomy" id="290746"/>
    <lineage>
        <taxon>Eukaryota</taxon>
        <taxon>Metazoa</taxon>
        <taxon>Ecdysozoa</taxon>
        <taxon>Nematoda</taxon>
        <taxon>Chromadorea</taxon>
        <taxon>Rhabditida</taxon>
        <taxon>Tylenchina</taxon>
        <taxon>Cephalobomorpha</taxon>
        <taxon>Cephaloboidea</taxon>
        <taxon>Cephalobidae</taxon>
        <taxon>Acrobeloides</taxon>
    </lineage>
</organism>
<name>A0A914EPI9_9BILA</name>
<feature type="region of interest" description="Disordered" evidence="1">
    <location>
        <begin position="124"/>
        <end position="156"/>
    </location>
</feature>
<reference evidence="3" key="1">
    <citation type="submission" date="2022-11" db="UniProtKB">
        <authorList>
            <consortium name="WormBaseParasite"/>
        </authorList>
    </citation>
    <scope>IDENTIFICATION</scope>
</reference>
<sequence length="179" mass="21482">MDERTYNIYKSIIDSTGNNAKVNSQRNRTHEVIIDQDKVTEPIEFQNNEKQESEMKEEPRNRYAKYHNNRMGSMNRRAYQHSYGRNLHPKSYHNNYNSYRYNNNNRYHDYAQKRYPITKRRYSISPERRPARTQEEINSERRGATSGPGRGLNNSYNRKETCPGLVETVQNVCPRIYHR</sequence>
<evidence type="ECO:0000313" key="2">
    <source>
        <dbReference type="Proteomes" id="UP000887540"/>
    </source>
</evidence>
<protein>
    <submittedName>
        <fullName evidence="3">Uncharacterized protein</fullName>
    </submittedName>
</protein>
<proteinExistence type="predicted"/>
<evidence type="ECO:0000256" key="1">
    <source>
        <dbReference type="SAM" id="MobiDB-lite"/>
    </source>
</evidence>
<feature type="compositionally biased region" description="Basic and acidic residues" evidence="1">
    <location>
        <begin position="126"/>
        <end position="143"/>
    </location>
</feature>
<evidence type="ECO:0000313" key="3">
    <source>
        <dbReference type="WBParaSite" id="ACRNAN_scaffold9226.g32698.t1"/>
    </source>
</evidence>
<dbReference type="AlphaFoldDB" id="A0A914EPI9"/>
<dbReference type="Proteomes" id="UP000887540">
    <property type="component" value="Unplaced"/>
</dbReference>
<accession>A0A914EPI9</accession>
<dbReference type="WBParaSite" id="ACRNAN_scaffold9226.g32698.t1">
    <property type="protein sequence ID" value="ACRNAN_scaffold9226.g32698.t1"/>
    <property type="gene ID" value="ACRNAN_scaffold9226.g32698"/>
</dbReference>